<sequence length="140" mass="15897">MSEEDEFKLYSTGWVTKTVYTKEVNDYDVDAQTVRETEKTTRWQTIGEVHWEDVGKVANAVAEFHIHEGSHGVWHGRLTTYHLHSHDFDRPHLADLEIREVASGPAGVSDLLDAAFRRIMTIHAMDPGIVEIVTPVEKEG</sequence>
<comment type="caution">
    <text evidence="1">The sequence shown here is derived from an EMBL/GenBank/DDBJ whole genome shotgun (WGS) entry which is preliminary data.</text>
</comment>
<reference evidence="1" key="1">
    <citation type="journal article" date="2015" name="Nature">
        <title>Complex archaea that bridge the gap between prokaryotes and eukaryotes.</title>
        <authorList>
            <person name="Spang A."/>
            <person name="Saw J.H."/>
            <person name="Jorgensen S.L."/>
            <person name="Zaremba-Niedzwiedzka K."/>
            <person name="Martijn J."/>
            <person name="Lind A.E."/>
            <person name="van Eijk R."/>
            <person name="Schleper C."/>
            <person name="Guy L."/>
            <person name="Ettema T.J."/>
        </authorList>
    </citation>
    <scope>NUCLEOTIDE SEQUENCE</scope>
</reference>
<proteinExistence type="predicted"/>
<accession>A0A0F9R9S4</accession>
<protein>
    <submittedName>
        <fullName evidence="1">Uncharacterized protein</fullName>
    </submittedName>
</protein>
<dbReference type="EMBL" id="LAZR01001057">
    <property type="protein sequence ID" value="KKN51584.1"/>
    <property type="molecule type" value="Genomic_DNA"/>
</dbReference>
<gene>
    <name evidence="1" type="ORF">LCGC14_0621260</name>
</gene>
<name>A0A0F9R9S4_9ZZZZ</name>
<dbReference type="AlphaFoldDB" id="A0A0F9R9S4"/>
<evidence type="ECO:0000313" key="1">
    <source>
        <dbReference type="EMBL" id="KKN51584.1"/>
    </source>
</evidence>
<organism evidence="1">
    <name type="scientific">marine sediment metagenome</name>
    <dbReference type="NCBI Taxonomy" id="412755"/>
    <lineage>
        <taxon>unclassified sequences</taxon>
        <taxon>metagenomes</taxon>
        <taxon>ecological metagenomes</taxon>
    </lineage>
</organism>